<keyword evidence="2" id="KW-1185">Reference proteome</keyword>
<dbReference type="RefSeq" id="WP_005995814.1">
    <property type="nucleotide sequence ID" value="NZ_AECZ01000030.1"/>
</dbReference>
<dbReference type="Proteomes" id="UP000006250">
    <property type="component" value="Unassembled WGS sequence"/>
</dbReference>
<gene>
    <name evidence="1" type="ORF">DesfrDRAFT_3348</name>
</gene>
<proteinExistence type="predicted"/>
<sequence length="160" mass="16921" precursor="true">MARTALTAFLVLSTLLLGGCGLFSGTRPAGKPTAPAAMPLTEDNVAMVRAAVTKAKAAAPKPEDPDAYRRYARQVYVGSWTGNWSAQATTDAALAAARTGSDPAREYLTIMVYDIQLTSAMEGVALSPEDWRAVYVGAGVMTDAAFTRYAALSRNNKVMP</sequence>
<organism evidence="1 2">
    <name type="scientific">Solidesulfovibrio fructosivorans JJ]</name>
    <dbReference type="NCBI Taxonomy" id="596151"/>
    <lineage>
        <taxon>Bacteria</taxon>
        <taxon>Pseudomonadati</taxon>
        <taxon>Thermodesulfobacteriota</taxon>
        <taxon>Desulfovibrionia</taxon>
        <taxon>Desulfovibrionales</taxon>
        <taxon>Desulfovibrionaceae</taxon>
        <taxon>Solidesulfovibrio</taxon>
    </lineage>
</organism>
<accession>E1K0E8</accession>
<evidence type="ECO:0008006" key="3">
    <source>
        <dbReference type="Google" id="ProtNLM"/>
    </source>
</evidence>
<comment type="caution">
    <text evidence="1">The sequence shown here is derived from an EMBL/GenBank/DDBJ whole genome shotgun (WGS) entry which is preliminary data.</text>
</comment>
<reference evidence="1 2" key="1">
    <citation type="submission" date="2010-08" db="EMBL/GenBank/DDBJ databases">
        <title>The draft genome of Desulfovibrio fructosovorans JJ.</title>
        <authorList>
            <consortium name="US DOE Joint Genome Institute (JGI-PGF)"/>
            <person name="Lucas S."/>
            <person name="Copeland A."/>
            <person name="Lapidus A."/>
            <person name="Cheng J.-F."/>
            <person name="Bruce D."/>
            <person name="Goodwin L."/>
            <person name="Pitluck S."/>
            <person name="Land M.L."/>
            <person name="Hauser L."/>
            <person name="Chang Y.-J."/>
            <person name="Jeffries C."/>
            <person name="Wall J.D."/>
            <person name="Stahl D.A."/>
            <person name="Arkin A.P."/>
            <person name="Dehal P."/>
            <person name="Stolyar S.M."/>
            <person name="Hazen T.C."/>
            <person name="Woyke T.J."/>
        </authorList>
    </citation>
    <scope>NUCLEOTIDE SEQUENCE [LARGE SCALE GENOMIC DNA]</scope>
    <source>
        <strain evidence="1 2">JJ</strain>
    </source>
</reference>
<evidence type="ECO:0000313" key="1">
    <source>
        <dbReference type="EMBL" id="EFL49891.1"/>
    </source>
</evidence>
<name>E1K0E8_SOLFR</name>
<dbReference type="STRING" id="596151.DesfrDRAFT_3348"/>
<dbReference type="PROSITE" id="PS51257">
    <property type="entry name" value="PROKAR_LIPOPROTEIN"/>
    <property type="match status" value="1"/>
</dbReference>
<dbReference type="EMBL" id="AECZ01000030">
    <property type="protein sequence ID" value="EFL49891.1"/>
    <property type="molecule type" value="Genomic_DNA"/>
</dbReference>
<dbReference type="OrthoDB" id="5456849at2"/>
<evidence type="ECO:0000313" key="2">
    <source>
        <dbReference type="Proteomes" id="UP000006250"/>
    </source>
</evidence>
<protein>
    <recommendedName>
        <fullName evidence="3">Lipoprotein</fullName>
    </recommendedName>
</protein>
<dbReference type="AlphaFoldDB" id="E1K0E8"/>
<dbReference type="eggNOG" id="ENOG5031B7H">
    <property type="taxonomic scope" value="Bacteria"/>
</dbReference>